<evidence type="ECO:0000313" key="1">
    <source>
        <dbReference type="EMBL" id="RDX76932.1"/>
    </source>
</evidence>
<reference evidence="1" key="1">
    <citation type="submission" date="2018-05" db="EMBL/GenBank/DDBJ databases">
        <title>Draft genome of Mucuna pruriens seed.</title>
        <authorList>
            <person name="Nnadi N.E."/>
            <person name="Vos R."/>
            <person name="Hasami M.H."/>
            <person name="Devisetty U.K."/>
            <person name="Aguiy J.C."/>
        </authorList>
    </citation>
    <scope>NUCLEOTIDE SEQUENCE [LARGE SCALE GENOMIC DNA]</scope>
    <source>
        <strain evidence="1">JCA_2017</strain>
    </source>
</reference>
<dbReference type="Proteomes" id="UP000257109">
    <property type="component" value="Unassembled WGS sequence"/>
</dbReference>
<dbReference type="OrthoDB" id="768353at2759"/>
<protein>
    <submittedName>
        <fullName evidence="1">Uncharacterized protein</fullName>
    </submittedName>
</protein>
<proteinExistence type="predicted"/>
<keyword evidence="2" id="KW-1185">Reference proteome</keyword>
<sequence length="121" mass="14542">MVSKFILAIVMESLLNHPQMSNHINFTFGIFNPQHEGGWIRFKPIFYEIQTQLKWRKTSRFVYNHRIPTKLKGKFYHTATHPAILHGNECWALKGQLEKKVKVAEMRTFRWMCDHTRKDRK</sequence>
<comment type="caution">
    <text evidence="1">The sequence shown here is derived from an EMBL/GenBank/DDBJ whole genome shotgun (WGS) entry which is preliminary data.</text>
</comment>
<feature type="non-terminal residue" evidence="1">
    <location>
        <position position="1"/>
    </location>
</feature>
<dbReference type="PANTHER" id="PTHR46238:SF8">
    <property type="entry name" value="ENDONUCLEASE_EXONUCLEASE_PHOSPHATASE DOMAIN-CONTAINING PROTEIN"/>
    <property type="match status" value="1"/>
</dbReference>
<name>A0A371FF36_MUCPR</name>
<accession>A0A371FF36</accession>
<organism evidence="1 2">
    <name type="scientific">Mucuna pruriens</name>
    <name type="common">Velvet bean</name>
    <name type="synonym">Dolichos pruriens</name>
    <dbReference type="NCBI Taxonomy" id="157652"/>
    <lineage>
        <taxon>Eukaryota</taxon>
        <taxon>Viridiplantae</taxon>
        <taxon>Streptophyta</taxon>
        <taxon>Embryophyta</taxon>
        <taxon>Tracheophyta</taxon>
        <taxon>Spermatophyta</taxon>
        <taxon>Magnoliopsida</taxon>
        <taxon>eudicotyledons</taxon>
        <taxon>Gunneridae</taxon>
        <taxon>Pentapetalae</taxon>
        <taxon>rosids</taxon>
        <taxon>fabids</taxon>
        <taxon>Fabales</taxon>
        <taxon>Fabaceae</taxon>
        <taxon>Papilionoideae</taxon>
        <taxon>50 kb inversion clade</taxon>
        <taxon>NPAAA clade</taxon>
        <taxon>indigoferoid/millettioid clade</taxon>
        <taxon>Phaseoleae</taxon>
        <taxon>Mucuna</taxon>
    </lineage>
</organism>
<evidence type="ECO:0000313" key="2">
    <source>
        <dbReference type="Proteomes" id="UP000257109"/>
    </source>
</evidence>
<dbReference type="EMBL" id="QJKJ01009334">
    <property type="protein sequence ID" value="RDX76932.1"/>
    <property type="molecule type" value="Genomic_DNA"/>
</dbReference>
<gene>
    <name evidence="1" type="ORF">CR513_43031</name>
</gene>
<dbReference type="AlphaFoldDB" id="A0A371FF36"/>
<dbReference type="PANTHER" id="PTHR46238">
    <property type="entry name" value="REVERSE TRANSCRIPTASE DOMAIN-CONTAINING PROTEIN"/>
    <property type="match status" value="1"/>
</dbReference>